<accession>A0A1H0M176</accession>
<sequence length="290" mass="30937">MTGAPTVTTTHHGLTAEQYNFLRYTRLENWSAFTRFPVSPSVRADLLAAMCNAEPDVVRAALDAMAAEVDRMAKVLLSDTNFRAAVIGLSGAGETIAVVGDSITADRLGWCELLTATATRIDPASPDRWRNFGVSGDTTANVLERFDLIAAAAPTRVLILLGTNDAREHGRPRSGYRMATASETGRNLAALINLCQADLGARVTLLTPPPGMQERIDATFASAAISWQASAIDELAQVVRDLDPRGVDIHHEMTADGPADLLENDGVHPNVRGQLLIATAVARHLAYAGA</sequence>
<protein>
    <submittedName>
        <fullName evidence="2">Acyl-CoA thioesterase-1</fullName>
    </submittedName>
</protein>
<name>A0A1H0M176_9ACTN</name>
<dbReference type="EMBL" id="LT629710">
    <property type="protein sequence ID" value="SDO74104.1"/>
    <property type="molecule type" value="Genomic_DNA"/>
</dbReference>
<keyword evidence="3" id="KW-1185">Reference proteome</keyword>
<dbReference type="OrthoDB" id="9794725at2"/>
<dbReference type="AlphaFoldDB" id="A0A1H0M176"/>
<dbReference type="Pfam" id="PF13472">
    <property type="entry name" value="Lipase_GDSL_2"/>
    <property type="match status" value="1"/>
</dbReference>
<dbReference type="GO" id="GO:0004622">
    <property type="term" value="F:phosphatidylcholine lysophospholipase activity"/>
    <property type="evidence" value="ECO:0007669"/>
    <property type="project" value="TreeGrafter"/>
</dbReference>
<organism evidence="2 3">
    <name type="scientific">Nakamurella panacisegetis</name>
    <dbReference type="NCBI Taxonomy" id="1090615"/>
    <lineage>
        <taxon>Bacteria</taxon>
        <taxon>Bacillati</taxon>
        <taxon>Actinomycetota</taxon>
        <taxon>Actinomycetes</taxon>
        <taxon>Nakamurellales</taxon>
        <taxon>Nakamurellaceae</taxon>
        <taxon>Nakamurella</taxon>
    </lineage>
</organism>
<dbReference type="RefSeq" id="WP_090475738.1">
    <property type="nucleotide sequence ID" value="NZ_LT629710.1"/>
</dbReference>
<gene>
    <name evidence="2" type="ORF">SAMN04515671_1892</name>
</gene>
<reference evidence="2 3" key="1">
    <citation type="submission" date="2016-10" db="EMBL/GenBank/DDBJ databases">
        <authorList>
            <person name="de Groot N.N."/>
        </authorList>
    </citation>
    <scope>NUCLEOTIDE SEQUENCE [LARGE SCALE GENOMIC DNA]</scope>
    <source>
        <strain evidence="3">P4-7,KCTC 19426,CECT 7604</strain>
    </source>
</reference>
<dbReference type="SUPFAM" id="SSF52266">
    <property type="entry name" value="SGNH hydrolase"/>
    <property type="match status" value="1"/>
</dbReference>
<dbReference type="Gene3D" id="3.40.50.1110">
    <property type="entry name" value="SGNH hydrolase"/>
    <property type="match status" value="1"/>
</dbReference>
<dbReference type="InterPro" id="IPR036514">
    <property type="entry name" value="SGNH_hydro_sf"/>
</dbReference>
<evidence type="ECO:0000259" key="1">
    <source>
        <dbReference type="Pfam" id="PF13472"/>
    </source>
</evidence>
<dbReference type="PANTHER" id="PTHR30383:SF5">
    <property type="entry name" value="SGNH HYDROLASE-TYPE ESTERASE DOMAIN-CONTAINING PROTEIN"/>
    <property type="match status" value="1"/>
</dbReference>
<dbReference type="PANTHER" id="PTHR30383">
    <property type="entry name" value="THIOESTERASE 1/PROTEASE 1/LYSOPHOSPHOLIPASE L1"/>
    <property type="match status" value="1"/>
</dbReference>
<dbReference type="InterPro" id="IPR051532">
    <property type="entry name" value="Ester_Hydrolysis_Enzymes"/>
</dbReference>
<dbReference type="STRING" id="1090615.SAMN04515671_1892"/>
<proteinExistence type="predicted"/>
<feature type="domain" description="SGNH hydrolase-type esterase" evidence="1">
    <location>
        <begin position="98"/>
        <end position="274"/>
    </location>
</feature>
<dbReference type="Proteomes" id="UP000198741">
    <property type="component" value="Chromosome I"/>
</dbReference>
<evidence type="ECO:0000313" key="2">
    <source>
        <dbReference type="EMBL" id="SDO74104.1"/>
    </source>
</evidence>
<evidence type="ECO:0000313" key="3">
    <source>
        <dbReference type="Proteomes" id="UP000198741"/>
    </source>
</evidence>
<dbReference type="InterPro" id="IPR013830">
    <property type="entry name" value="SGNH_hydro"/>
</dbReference>